<proteinExistence type="predicted"/>
<dbReference type="AlphaFoldDB" id="A0A1H5TRU1"/>
<organism evidence="2 3">
    <name type="scientific">Nitrosomonas ureae</name>
    <dbReference type="NCBI Taxonomy" id="44577"/>
    <lineage>
        <taxon>Bacteria</taxon>
        <taxon>Pseudomonadati</taxon>
        <taxon>Pseudomonadota</taxon>
        <taxon>Betaproteobacteria</taxon>
        <taxon>Nitrosomonadales</taxon>
        <taxon>Nitrosomonadaceae</taxon>
        <taxon>Nitrosomonas</taxon>
    </lineage>
</organism>
<dbReference type="OrthoDB" id="9803916at2"/>
<accession>A0A1H5TRU1</accession>
<dbReference type="Gene3D" id="3.60.15.10">
    <property type="entry name" value="Ribonuclease Z/Hydroxyacylglutathione hydrolase-like"/>
    <property type="match status" value="1"/>
</dbReference>
<dbReference type="PANTHER" id="PTHR46504">
    <property type="entry name" value="TRNASE Z TRZ1"/>
    <property type="match status" value="1"/>
</dbReference>
<protein>
    <submittedName>
        <fullName evidence="2">Beta-lactamase superfamily domain-containing protein</fullName>
    </submittedName>
</protein>
<dbReference type="GO" id="GO:0004115">
    <property type="term" value="F:3',5'-cyclic-AMP phosphodiesterase activity"/>
    <property type="evidence" value="ECO:0007669"/>
    <property type="project" value="InterPro"/>
</dbReference>
<dbReference type="EMBL" id="FNUX01000005">
    <property type="protein sequence ID" value="SEF64727.1"/>
    <property type="molecule type" value="Genomic_DNA"/>
</dbReference>
<dbReference type="RefSeq" id="WP_103965892.1">
    <property type="nucleotide sequence ID" value="NZ_FNUX01000005.1"/>
</dbReference>
<name>A0A1H5TRU1_9PROT</name>
<sequence>MKLRVLGCSGGVGSGAHTTAMLLDDDVLIDAGTGVGNLTIEEMVKIDHILVTHAHLDHVAFIPFLVDTVGSMRTKPITIHAIPATLDILQKHLFNWYLWPDFTQIPVASMPYMRYEALALDQTIYLKQRKITPLPAYHTVPAVGYRLDSGQASLVFTGDTTTNDALWAAVNKIENLKYLIVESAFCNRKRDIAQRSQHYCPSLLAEDMMKLERAVEIFITHLKPGEAEITMQEINQCMGSYHPRQLENNQLLEF</sequence>
<dbReference type="CDD" id="cd07735">
    <property type="entry name" value="class_II_PDE_MBL-fold"/>
    <property type="match status" value="1"/>
</dbReference>
<dbReference type="InterPro" id="IPR036866">
    <property type="entry name" value="RibonucZ/Hydroxyglut_hydro"/>
</dbReference>
<reference evidence="2 3" key="1">
    <citation type="submission" date="2016-10" db="EMBL/GenBank/DDBJ databases">
        <authorList>
            <person name="de Groot N.N."/>
        </authorList>
    </citation>
    <scope>NUCLEOTIDE SEQUENCE [LARGE SCALE GENOMIC DNA]</scope>
    <source>
        <strain evidence="2 3">Nm13</strain>
    </source>
</reference>
<gene>
    <name evidence="2" type="ORF">SAMN05216334_10595</name>
</gene>
<evidence type="ECO:0000259" key="1">
    <source>
        <dbReference type="SMART" id="SM00849"/>
    </source>
</evidence>
<evidence type="ECO:0000313" key="3">
    <source>
        <dbReference type="Proteomes" id="UP000236753"/>
    </source>
</evidence>
<dbReference type="SUPFAM" id="SSF56281">
    <property type="entry name" value="Metallo-hydrolase/oxidoreductase"/>
    <property type="match status" value="1"/>
</dbReference>
<dbReference type="PANTHER" id="PTHR46504:SF2">
    <property type="entry name" value="TRNASE Z TRZ1"/>
    <property type="match status" value="1"/>
</dbReference>
<feature type="domain" description="Metallo-beta-lactamase" evidence="1">
    <location>
        <begin position="17"/>
        <end position="188"/>
    </location>
</feature>
<dbReference type="Proteomes" id="UP000236753">
    <property type="component" value="Unassembled WGS sequence"/>
</dbReference>
<dbReference type="GO" id="GO:0006198">
    <property type="term" value="P:cAMP catabolic process"/>
    <property type="evidence" value="ECO:0007669"/>
    <property type="project" value="InterPro"/>
</dbReference>
<dbReference type="PRINTS" id="PR00388">
    <property type="entry name" value="PDIESTERASE2"/>
</dbReference>
<dbReference type="Pfam" id="PF12706">
    <property type="entry name" value="Lactamase_B_2"/>
    <property type="match status" value="1"/>
</dbReference>
<evidence type="ECO:0000313" key="2">
    <source>
        <dbReference type="EMBL" id="SEF64727.1"/>
    </source>
</evidence>
<dbReference type="InterPro" id="IPR000396">
    <property type="entry name" value="Pdiesterase2"/>
</dbReference>
<dbReference type="InterPro" id="IPR001279">
    <property type="entry name" value="Metallo-B-lactamas"/>
</dbReference>
<dbReference type="SMART" id="SM00849">
    <property type="entry name" value="Lactamase_B"/>
    <property type="match status" value="1"/>
</dbReference>